<dbReference type="RefSeq" id="WP_229158293.1">
    <property type="nucleotide sequence ID" value="NZ_JAJEWP010000001.1"/>
</dbReference>
<name>A0ABS8G757_9ALTE</name>
<comment type="caution">
    <text evidence="1">The sequence shown here is derived from an EMBL/GenBank/DDBJ whole genome shotgun (WGS) entry which is preliminary data.</text>
</comment>
<sequence length="325" mass="36761">MLSVVAIVGCSPASPLQTQLEDYTTRLARVLETTAPDYAPLPTKQRFPLRQDMPVFPADVRINLREFYALQQCAVAGLIAQRNTALGHAQLPSSRFAYQLQVIEGLIQCRQQLEPSPGDIPLDDWIAQKQQNLPLHWAQLVQHSQEIAIHFDRAEQGISADDDDRLTAVASAWKYLLALPKATTIDGEALEHHLQQLKFAPLPAKLQFNHTQLGTQLPVVTAWLEQQQLPEQCRSPQFEQGAQYLANVFKLVFVQRIQPFVSTMNHYHYTLLPVYQQLLDTPTLSPAFKARIQHQLDTFSAAQNAVRAHIAYWQQFFDACDLHPG</sequence>
<protein>
    <submittedName>
        <fullName evidence="1">DUF3080 domain-containing protein</fullName>
    </submittedName>
</protein>
<dbReference type="Pfam" id="PF11279">
    <property type="entry name" value="DUF3080"/>
    <property type="match status" value="1"/>
</dbReference>
<organism evidence="1 2">
    <name type="scientific">Fluctibacter halophilus</name>
    <dbReference type="NCBI Taxonomy" id="226011"/>
    <lineage>
        <taxon>Bacteria</taxon>
        <taxon>Pseudomonadati</taxon>
        <taxon>Pseudomonadota</taxon>
        <taxon>Gammaproteobacteria</taxon>
        <taxon>Alteromonadales</taxon>
        <taxon>Alteromonadaceae</taxon>
        <taxon>Fluctibacter</taxon>
    </lineage>
</organism>
<dbReference type="Proteomes" id="UP001520878">
    <property type="component" value="Unassembled WGS sequence"/>
</dbReference>
<dbReference type="InterPro" id="IPR021431">
    <property type="entry name" value="DUF3080"/>
</dbReference>
<reference evidence="1 2" key="1">
    <citation type="submission" date="2021-10" db="EMBL/GenBank/DDBJ databases">
        <title>Draft genome of Aestuariibacter halophilus JC2043.</title>
        <authorList>
            <person name="Emsley S.A."/>
            <person name="Pfannmuller K.M."/>
            <person name="Ushijima B."/>
            <person name="Saw J.H."/>
            <person name="Videau P."/>
        </authorList>
    </citation>
    <scope>NUCLEOTIDE SEQUENCE [LARGE SCALE GENOMIC DNA]</scope>
    <source>
        <strain evidence="1 2">JC2043</strain>
    </source>
</reference>
<dbReference type="EMBL" id="JAJEWP010000001">
    <property type="protein sequence ID" value="MCC2615906.1"/>
    <property type="molecule type" value="Genomic_DNA"/>
</dbReference>
<accession>A0ABS8G757</accession>
<gene>
    <name evidence="1" type="ORF">LJ739_06605</name>
</gene>
<evidence type="ECO:0000313" key="2">
    <source>
        <dbReference type="Proteomes" id="UP001520878"/>
    </source>
</evidence>
<keyword evidence="2" id="KW-1185">Reference proteome</keyword>
<proteinExistence type="predicted"/>
<evidence type="ECO:0000313" key="1">
    <source>
        <dbReference type="EMBL" id="MCC2615906.1"/>
    </source>
</evidence>